<dbReference type="Proteomes" id="UP000429523">
    <property type="component" value="Unassembled WGS sequence"/>
</dbReference>
<name>A0A6A3EK89_9STRA</name>
<dbReference type="AlphaFoldDB" id="A0A6A3EK89"/>
<dbReference type="Proteomes" id="UP000460718">
    <property type="component" value="Unassembled WGS sequence"/>
</dbReference>
<evidence type="ECO:0000313" key="4">
    <source>
        <dbReference type="EMBL" id="KAE9191681.1"/>
    </source>
</evidence>
<reference evidence="2 5" key="1">
    <citation type="submission" date="2018-08" db="EMBL/GenBank/DDBJ databases">
        <title>Genomic investigation of the strawberry pathogen Phytophthora fragariae indicates pathogenicity is determined by transcriptional variation in three key races.</title>
        <authorList>
            <person name="Adams T.M."/>
            <person name="Armitage A.D."/>
            <person name="Sobczyk M.K."/>
            <person name="Bates H.J."/>
            <person name="Dunwell J.M."/>
            <person name="Nellist C.F."/>
            <person name="Harrison R.J."/>
        </authorList>
    </citation>
    <scope>NUCLEOTIDE SEQUENCE [LARGE SCALE GENOMIC DNA]</scope>
    <source>
        <strain evidence="4 7">BC-23</strain>
        <strain evidence="2 5">NOV-9</strain>
        <strain evidence="3 6">SCRP245</strain>
    </source>
</reference>
<evidence type="ECO:0000313" key="3">
    <source>
        <dbReference type="EMBL" id="KAE8984159.1"/>
    </source>
</evidence>
<dbReference type="EMBL" id="QXGC01002045">
    <property type="protein sequence ID" value="KAE9191681.1"/>
    <property type="molecule type" value="Genomic_DNA"/>
</dbReference>
<proteinExistence type="predicted"/>
<evidence type="ECO:0000256" key="1">
    <source>
        <dbReference type="SAM" id="MobiDB-lite"/>
    </source>
</evidence>
<feature type="region of interest" description="Disordered" evidence="1">
    <location>
        <begin position="101"/>
        <end position="150"/>
    </location>
</feature>
<dbReference type="EMBL" id="QXGF01001366">
    <property type="protein sequence ID" value="KAE8930538.1"/>
    <property type="molecule type" value="Genomic_DNA"/>
</dbReference>
<gene>
    <name evidence="4" type="ORF">PF004_g21535</name>
    <name evidence="2" type="ORF">PF009_g19375</name>
    <name evidence="3" type="ORF">PF011_g20887</name>
</gene>
<dbReference type="EMBL" id="QXFW01001923">
    <property type="protein sequence ID" value="KAE8984159.1"/>
    <property type="molecule type" value="Genomic_DNA"/>
</dbReference>
<accession>A0A6A3EK89</accession>
<dbReference type="Proteomes" id="UP000476176">
    <property type="component" value="Unassembled WGS sequence"/>
</dbReference>
<feature type="compositionally biased region" description="Polar residues" evidence="1">
    <location>
        <begin position="131"/>
        <end position="148"/>
    </location>
</feature>
<comment type="caution">
    <text evidence="2">The sequence shown here is derived from an EMBL/GenBank/DDBJ whole genome shotgun (WGS) entry which is preliminary data.</text>
</comment>
<protein>
    <submittedName>
        <fullName evidence="2">Uncharacterized protein</fullName>
    </submittedName>
</protein>
<evidence type="ECO:0000313" key="5">
    <source>
        <dbReference type="Proteomes" id="UP000429523"/>
    </source>
</evidence>
<sequence length="171" mass="18957">MAPCTLDSVCRKEDTLGETARLPERSELPATWHSLLFIADERQFLFGSRCDQSLVTLTGFDHTRLVPTRKTPTPEKTFCATAPPSSIAHLVGRIHRHGDVHTGQEVQERSAGAETYMQPSAGRPIPGQDASLETTRDQQPLCSTQPTGMRTVPRNFKLDLLSMKPPYQIST</sequence>
<organism evidence="2 5">
    <name type="scientific">Phytophthora fragariae</name>
    <dbReference type="NCBI Taxonomy" id="53985"/>
    <lineage>
        <taxon>Eukaryota</taxon>
        <taxon>Sar</taxon>
        <taxon>Stramenopiles</taxon>
        <taxon>Oomycota</taxon>
        <taxon>Peronosporomycetes</taxon>
        <taxon>Peronosporales</taxon>
        <taxon>Peronosporaceae</taxon>
        <taxon>Phytophthora</taxon>
    </lineage>
</organism>
<evidence type="ECO:0000313" key="7">
    <source>
        <dbReference type="Proteomes" id="UP000476176"/>
    </source>
</evidence>
<evidence type="ECO:0000313" key="2">
    <source>
        <dbReference type="EMBL" id="KAE8930538.1"/>
    </source>
</evidence>
<evidence type="ECO:0000313" key="6">
    <source>
        <dbReference type="Proteomes" id="UP000460718"/>
    </source>
</evidence>